<gene>
    <name evidence="1" type="ORF">M421DRAFT_91501</name>
</gene>
<dbReference type="EMBL" id="ML978965">
    <property type="protein sequence ID" value="KAF1929674.1"/>
    <property type="molecule type" value="Genomic_DNA"/>
</dbReference>
<evidence type="ECO:0000313" key="1">
    <source>
        <dbReference type="EMBL" id="KAF1929674.1"/>
    </source>
</evidence>
<proteinExistence type="predicted"/>
<sequence>MVCLKLKDLINKVGPKHINEAAQYTCSSGTYYSSLRQNYCQNHALSRQEDYDPKLPAEPPTSPDLISEYRYPHLRALRTDVEIGDGLWLCCHCHCHQHPHPPHWHLPLQTPDVRPLFLAPLSLLPDQQNPLSAAVGCGARPQP</sequence>
<reference evidence="1" key="1">
    <citation type="journal article" date="2020" name="Stud. Mycol.">
        <title>101 Dothideomycetes genomes: a test case for predicting lifestyles and emergence of pathogens.</title>
        <authorList>
            <person name="Haridas S."/>
            <person name="Albert R."/>
            <person name="Binder M."/>
            <person name="Bloem J."/>
            <person name="Labutti K."/>
            <person name="Salamov A."/>
            <person name="Andreopoulos B."/>
            <person name="Baker S."/>
            <person name="Barry K."/>
            <person name="Bills G."/>
            <person name="Bluhm B."/>
            <person name="Cannon C."/>
            <person name="Castanera R."/>
            <person name="Culley D."/>
            <person name="Daum C."/>
            <person name="Ezra D."/>
            <person name="Gonzalez J."/>
            <person name="Henrissat B."/>
            <person name="Kuo A."/>
            <person name="Liang C."/>
            <person name="Lipzen A."/>
            <person name="Lutzoni F."/>
            <person name="Magnuson J."/>
            <person name="Mondo S."/>
            <person name="Nolan M."/>
            <person name="Ohm R."/>
            <person name="Pangilinan J."/>
            <person name="Park H.-J."/>
            <person name="Ramirez L."/>
            <person name="Alfaro M."/>
            <person name="Sun H."/>
            <person name="Tritt A."/>
            <person name="Yoshinaga Y."/>
            <person name="Zwiers L.-H."/>
            <person name="Turgeon B."/>
            <person name="Goodwin S."/>
            <person name="Spatafora J."/>
            <person name="Crous P."/>
            <person name="Grigoriev I."/>
        </authorList>
    </citation>
    <scope>NUCLEOTIDE SEQUENCE</scope>
    <source>
        <strain evidence="1">CBS 183.55</strain>
    </source>
</reference>
<protein>
    <submittedName>
        <fullName evidence="1">Uncharacterized protein</fullName>
    </submittedName>
</protein>
<dbReference type="GeneID" id="54355619"/>
<dbReference type="AlphaFoldDB" id="A0A6A5RRJ2"/>
<accession>A0A6A5RRJ2</accession>
<keyword evidence="2" id="KW-1185">Reference proteome</keyword>
<dbReference type="Proteomes" id="UP000800082">
    <property type="component" value="Unassembled WGS sequence"/>
</dbReference>
<evidence type="ECO:0000313" key="2">
    <source>
        <dbReference type="Proteomes" id="UP000800082"/>
    </source>
</evidence>
<dbReference type="OrthoDB" id="3765493at2759"/>
<name>A0A6A5RRJ2_9PLEO</name>
<dbReference type="RefSeq" id="XP_033449922.1">
    <property type="nucleotide sequence ID" value="XM_033597952.1"/>
</dbReference>
<organism evidence="1 2">
    <name type="scientific">Didymella exigua CBS 183.55</name>
    <dbReference type="NCBI Taxonomy" id="1150837"/>
    <lineage>
        <taxon>Eukaryota</taxon>
        <taxon>Fungi</taxon>
        <taxon>Dikarya</taxon>
        <taxon>Ascomycota</taxon>
        <taxon>Pezizomycotina</taxon>
        <taxon>Dothideomycetes</taxon>
        <taxon>Pleosporomycetidae</taxon>
        <taxon>Pleosporales</taxon>
        <taxon>Pleosporineae</taxon>
        <taxon>Didymellaceae</taxon>
        <taxon>Didymella</taxon>
    </lineage>
</organism>